<comment type="similarity">
    <text evidence="7">Belongs to the exonuclease superfamily. TREX family.</text>
</comment>
<dbReference type="EMBL" id="JANTYZ010000015">
    <property type="protein sequence ID" value="MCS3866588.1"/>
    <property type="molecule type" value="Genomic_DNA"/>
</dbReference>
<evidence type="ECO:0000256" key="6">
    <source>
        <dbReference type="ARBA" id="ARBA00022842"/>
    </source>
</evidence>
<keyword evidence="4" id="KW-0378">Hydrolase</keyword>
<accession>A0A9X2Z265</accession>
<evidence type="ECO:0000313" key="9">
    <source>
        <dbReference type="EMBL" id="MCS3866588.1"/>
    </source>
</evidence>
<dbReference type="SMART" id="SM00479">
    <property type="entry name" value="EXOIII"/>
    <property type="match status" value="1"/>
</dbReference>
<dbReference type="GO" id="GO:0006308">
    <property type="term" value="P:DNA catabolic process"/>
    <property type="evidence" value="ECO:0007669"/>
    <property type="project" value="TreeGrafter"/>
</dbReference>
<comment type="caution">
    <text evidence="9">The sequence shown here is derived from an EMBL/GenBank/DDBJ whole genome shotgun (WGS) entry which is preliminary data.</text>
</comment>
<dbReference type="InterPro" id="IPR040393">
    <property type="entry name" value="TREX1/2"/>
</dbReference>
<sequence>MTWTDRPLRTAPLVFFDLETTALRPDRGGRICEMAVVDQNGIRFDWCSDAASPRDDAVSRQLPTLVGHLESGIVVGHNLQFDFRFLTYEAERLALNGLDLRFVDTLGLARSLLDVPDTYQLEALLSHFDAVPRKTLHTAAGDALATRTLFWHLVEHDSLQTLSDAHVQRLQWGL</sequence>
<gene>
    <name evidence="9" type="ORF">GGP82_003166</name>
</gene>
<evidence type="ECO:0000313" key="10">
    <source>
        <dbReference type="Proteomes" id="UP001155034"/>
    </source>
</evidence>
<dbReference type="PANTHER" id="PTHR13058:SF19">
    <property type="entry name" value="LD40940P"/>
    <property type="match status" value="1"/>
</dbReference>
<evidence type="ECO:0000256" key="1">
    <source>
        <dbReference type="ARBA" id="ARBA00001946"/>
    </source>
</evidence>
<organism evidence="9 10">
    <name type="scientific">Salinibacter ruber</name>
    <dbReference type="NCBI Taxonomy" id="146919"/>
    <lineage>
        <taxon>Bacteria</taxon>
        <taxon>Pseudomonadati</taxon>
        <taxon>Rhodothermota</taxon>
        <taxon>Rhodothermia</taxon>
        <taxon>Rhodothermales</taxon>
        <taxon>Salinibacteraceae</taxon>
        <taxon>Salinibacter</taxon>
    </lineage>
</organism>
<dbReference type="GO" id="GO:0003676">
    <property type="term" value="F:nucleic acid binding"/>
    <property type="evidence" value="ECO:0007669"/>
    <property type="project" value="InterPro"/>
</dbReference>
<keyword evidence="6" id="KW-0460">Magnesium</keyword>
<name>A0A9X2Z265_9BACT</name>
<dbReference type="InterPro" id="IPR012337">
    <property type="entry name" value="RNaseH-like_sf"/>
</dbReference>
<proteinExistence type="inferred from homology"/>
<evidence type="ECO:0000256" key="5">
    <source>
        <dbReference type="ARBA" id="ARBA00022839"/>
    </source>
</evidence>
<dbReference type="RefSeq" id="WP_183959249.1">
    <property type="nucleotide sequence ID" value="NZ_JACIFB010000017.1"/>
</dbReference>
<dbReference type="Pfam" id="PF01612">
    <property type="entry name" value="DNA_pol_A_exo1"/>
    <property type="match status" value="1"/>
</dbReference>
<keyword evidence="3" id="KW-0479">Metal-binding</keyword>
<evidence type="ECO:0000259" key="8">
    <source>
        <dbReference type="SMART" id="SM00479"/>
    </source>
</evidence>
<feature type="domain" description="Exonuclease" evidence="8">
    <location>
        <begin position="12"/>
        <end position="159"/>
    </location>
</feature>
<dbReference type="InterPro" id="IPR002562">
    <property type="entry name" value="3'-5'_exonuclease_dom"/>
</dbReference>
<dbReference type="Gene3D" id="3.30.420.10">
    <property type="entry name" value="Ribonuclease H-like superfamily/Ribonuclease H"/>
    <property type="match status" value="1"/>
</dbReference>
<comment type="cofactor">
    <cofactor evidence="1">
        <name>Mg(2+)</name>
        <dbReference type="ChEBI" id="CHEBI:18420"/>
    </cofactor>
</comment>
<reference evidence="9" key="1">
    <citation type="submission" date="2022-08" db="EMBL/GenBank/DDBJ databases">
        <title>Genomic Encyclopedia of Type Strains, Phase V (KMG-V): Genome sequencing to study the core and pangenomes of soil and plant-associated prokaryotes.</title>
        <authorList>
            <person name="Whitman W."/>
        </authorList>
    </citation>
    <scope>NUCLEOTIDE SEQUENCE</scope>
    <source>
        <strain evidence="9">SP2016B</strain>
    </source>
</reference>
<keyword evidence="2" id="KW-0540">Nuclease</keyword>
<dbReference type="CDD" id="cd06127">
    <property type="entry name" value="DEDDh"/>
    <property type="match status" value="1"/>
</dbReference>
<evidence type="ECO:0000256" key="2">
    <source>
        <dbReference type="ARBA" id="ARBA00022722"/>
    </source>
</evidence>
<dbReference type="GO" id="GO:0008296">
    <property type="term" value="F:3'-5'-DNA exonuclease activity"/>
    <property type="evidence" value="ECO:0007669"/>
    <property type="project" value="TreeGrafter"/>
</dbReference>
<dbReference type="InterPro" id="IPR013520">
    <property type="entry name" value="Ribonucl_H"/>
</dbReference>
<protein>
    <submittedName>
        <fullName evidence="9">DNA polymerase III epsilon subunit-like protein</fullName>
    </submittedName>
</protein>
<dbReference type="Proteomes" id="UP001155034">
    <property type="component" value="Unassembled WGS sequence"/>
</dbReference>
<dbReference type="GO" id="GO:0005737">
    <property type="term" value="C:cytoplasm"/>
    <property type="evidence" value="ECO:0007669"/>
    <property type="project" value="TreeGrafter"/>
</dbReference>
<dbReference type="AlphaFoldDB" id="A0A9X2Z265"/>
<dbReference type="PANTHER" id="PTHR13058">
    <property type="entry name" value="THREE PRIME REPAIR EXONUCLEASE 1, 2"/>
    <property type="match status" value="1"/>
</dbReference>
<dbReference type="InterPro" id="IPR036397">
    <property type="entry name" value="RNaseH_sf"/>
</dbReference>
<dbReference type="SUPFAM" id="SSF53098">
    <property type="entry name" value="Ribonuclease H-like"/>
    <property type="match status" value="1"/>
</dbReference>
<keyword evidence="5" id="KW-0269">Exonuclease</keyword>
<evidence type="ECO:0000256" key="3">
    <source>
        <dbReference type="ARBA" id="ARBA00022723"/>
    </source>
</evidence>
<evidence type="ECO:0000256" key="4">
    <source>
        <dbReference type="ARBA" id="ARBA00022801"/>
    </source>
</evidence>
<dbReference type="GO" id="GO:0046872">
    <property type="term" value="F:metal ion binding"/>
    <property type="evidence" value="ECO:0007669"/>
    <property type="project" value="UniProtKB-KW"/>
</dbReference>
<evidence type="ECO:0000256" key="7">
    <source>
        <dbReference type="ARBA" id="ARBA00025769"/>
    </source>
</evidence>